<evidence type="ECO:0000313" key="2">
    <source>
        <dbReference type="Proteomes" id="UP000037460"/>
    </source>
</evidence>
<dbReference type="InterPro" id="IPR017853">
    <property type="entry name" value="GH"/>
</dbReference>
<protein>
    <submittedName>
        <fullName evidence="1">Cellulase</fullName>
    </submittedName>
</protein>
<gene>
    <name evidence="1" type="ORF">Ctob_015785</name>
</gene>
<dbReference type="Gene3D" id="3.20.20.80">
    <property type="entry name" value="Glycosidases"/>
    <property type="match status" value="1"/>
</dbReference>
<sequence length="375" mass="42678">LPRRAIVQGQQLVDSASGAALQLHGLNIYLDYVHYDDMALMRQLLPSANLVRLVGIFWHDAERLADCTCCTDDITQGYFAPSCLEKLLTAVRAITSRGIWVVVAAKARYAAGEKPEVHPDVFHSAELARRFRELWRYVARALKPLPMLAGIEPMSEPRNKQVAQTEVARFYEGVCGAVYSVDDRMPCIVGPTPYYKVWQLNSSMLLHWPDGRLMEHIVYTFDFFEPWEYVTSEDGQQLSADGYPALYPCAVAHKGWASLFCPHGAEAPVMVDKQWLLGLLERFPLQLMRQYNVPVLANQWGVKRSVGEARGRLRYAEDVATLFEAHGVHSALWIWRSYSKDTWGFELVHEDEAQRETVDVKLMSTLDRVWRSTNG</sequence>
<dbReference type="OrthoDB" id="10497953at2759"/>
<accession>A0A0M0LRJ7</accession>
<feature type="non-terminal residue" evidence="1">
    <location>
        <position position="1"/>
    </location>
</feature>
<keyword evidence="2" id="KW-1185">Reference proteome</keyword>
<organism evidence="1 2">
    <name type="scientific">Chrysochromulina tobinii</name>
    <dbReference type="NCBI Taxonomy" id="1460289"/>
    <lineage>
        <taxon>Eukaryota</taxon>
        <taxon>Haptista</taxon>
        <taxon>Haptophyta</taxon>
        <taxon>Prymnesiophyceae</taxon>
        <taxon>Prymnesiales</taxon>
        <taxon>Chrysochromulinaceae</taxon>
        <taxon>Chrysochromulina</taxon>
    </lineage>
</organism>
<reference evidence="2" key="1">
    <citation type="journal article" date="2015" name="PLoS Genet.">
        <title>Genome Sequence and Transcriptome Analyses of Chrysochromulina tobin: Metabolic Tools for Enhanced Algal Fitness in the Prominent Order Prymnesiales (Haptophyceae).</title>
        <authorList>
            <person name="Hovde B.T."/>
            <person name="Deodato C.R."/>
            <person name="Hunsperger H.M."/>
            <person name="Ryken S.A."/>
            <person name="Yost W."/>
            <person name="Jha R.K."/>
            <person name="Patterson J."/>
            <person name="Monnat R.J. Jr."/>
            <person name="Barlow S.B."/>
            <person name="Starkenburg S.R."/>
            <person name="Cattolico R.A."/>
        </authorList>
    </citation>
    <scope>NUCLEOTIDE SEQUENCE</scope>
    <source>
        <strain evidence="2">CCMP291</strain>
    </source>
</reference>
<dbReference type="SUPFAM" id="SSF51445">
    <property type="entry name" value="(Trans)glycosidases"/>
    <property type="match status" value="1"/>
</dbReference>
<proteinExistence type="predicted"/>
<evidence type="ECO:0000313" key="1">
    <source>
        <dbReference type="EMBL" id="KOO53502.1"/>
    </source>
</evidence>
<comment type="caution">
    <text evidence="1">The sequence shown here is derived from an EMBL/GenBank/DDBJ whole genome shotgun (WGS) entry which is preliminary data.</text>
</comment>
<dbReference type="AlphaFoldDB" id="A0A0M0LRJ7"/>
<name>A0A0M0LRJ7_9EUKA</name>
<dbReference type="EMBL" id="JWZX01000202">
    <property type="protein sequence ID" value="KOO53502.1"/>
    <property type="molecule type" value="Genomic_DNA"/>
</dbReference>
<dbReference type="Proteomes" id="UP000037460">
    <property type="component" value="Unassembled WGS sequence"/>
</dbReference>